<gene>
    <name evidence="6" type="ORF">MNBD_NITROSPINAE02-1077</name>
</gene>
<dbReference type="Gene3D" id="3.40.50.1470">
    <property type="entry name" value="Peptidyl-tRNA hydrolase"/>
    <property type="match status" value="1"/>
</dbReference>
<dbReference type="Pfam" id="PF01195">
    <property type="entry name" value="Pept_tRNA_hydro"/>
    <property type="match status" value="1"/>
</dbReference>
<evidence type="ECO:0000256" key="5">
    <source>
        <dbReference type="ARBA" id="ARBA00038063"/>
    </source>
</evidence>
<dbReference type="SUPFAM" id="SSF53178">
    <property type="entry name" value="Peptidyl-tRNA hydrolase-like"/>
    <property type="match status" value="1"/>
</dbReference>
<proteinExistence type="inferred from homology"/>
<evidence type="ECO:0000256" key="1">
    <source>
        <dbReference type="ARBA" id="ARBA00013260"/>
    </source>
</evidence>
<dbReference type="NCBIfam" id="TIGR00447">
    <property type="entry name" value="pth"/>
    <property type="match status" value="1"/>
</dbReference>
<dbReference type="PROSITE" id="PS01196">
    <property type="entry name" value="PEPT_TRNA_HYDROL_2"/>
    <property type="match status" value="1"/>
</dbReference>
<protein>
    <recommendedName>
        <fullName evidence="1">peptidyl-tRNA hydrolase</fullName>
        <ecNumber evidence="1">3.1.1.29</ecNumber>
    </recommendedName>
</protein>
<dbReference type="EC" id="3.1.1.29" evidence="1"/>
<dbReference type="PANTHER" id="PTHR17224">
    <property type="entry name" value="PEPTIDYL-TRNA HYDROLASE"/>
    <property type="match status" value="1"/>
</dbReference>
<dbReference type="PROSITE" id="PS01195">
    <property type="entry name" value="PEPT_TRNA_HYDROL_1"/>
    <property type="match status" value="1"/>
</dbReference>
<evidence type="ECO:0000313" key="6">
    <source>
        <dbReference type="EMBL" id="VAX18337.1"/>
    </source>
</evidence>
<dbReference type="InterPro" id="IPR001328">
    <property type="entry name" value="Pept_tRNA_hydro"/>
</dbReference>
<comment type="similarity">
    <text evidence="5">Belongs to the PTH family.</text>
</comment>
<dbReference type="AlphaFoldDB" id="A0A3B1CNN2"/>
<dbReference type="CDD" id="cd00462">
    <property type="entry name" value="PTH"/>
    <property type="match status" value="1"/>
</dbReference>
<keyword evidence="3 6" id="KW-0378">Hydrolase</keyword>
<dbReference type="GO" id="GO:0000049">
    <property type="term" value="F:tRNA binding"/>
    <property type="evidence" value="ECO:0007669"/>
    <property type="project" value="UniProtKB-KW"/>
</dbReference>
<dbReference type="InterPro" id="IPR036416">
    <property type="entry name" value="Pept_tRNA_hydro_sf"/>
</dbReference>
<dbReference type="GO" id="GO:0004045">
    <property type="term" value="F:peptidyl-tRNA hydrolase activity"/>
    <property type="evidence" value="ECO:0007669"/>
    <property type="project" value="UniProtKB-EC"/>
</dbReference>
<sequence>MKLIAGLGNPGAEYENTRHNAGFCAVNFLLKKYGIGDKGRAYGAVFVTGMVNKVEVAFIKPMKYMNLSGGPIRDAMDSLEIAPKDLLVIHDDIDIELGRALYKVSGGHAGHNGLRSIMGEIKSRDFHRIRLGVNRPDEGVSVTDHVLDRFSDEEREVFLKSLSKCAEFVENRFLAEELINE</sequence>
<accession>A0A3B1CNN2</accession>
<keyword evidence="4" id="KW-0694">RNA-binding</keyword>
<evidence type="ECO:0000256" key="3">
    <source>
        <dbReference type="ARBA" id="ARBA00022801"/>
    </source>
</evidence>
<reference evidence="6" key="1">
    <citation type="submission" date="2018-06" db="EMBL/GenBank/DDBJ databases">
        <authorList>
            <person name="Zhirakovskaya E."/>
        </authorList>
    </citation>
    <scope>NUCLEOTIDE SEQUENCE</scope>
</reference>
<dbReference type="EMBL" id="UOGE01000034">
    <property type="protein sequence ID" value="VAX18337.1"/>
    <property type="molecule type" value="Genomic_DNA"/>
</dbReference>
<keyword evidence="2" id="KW-0820">tRNA-binding</keyword>
<dbReference type="InterPro" id="IPR018171">
    <property type="entry name" value="Pept_tRNA_hydro_CS"/>
</dbReference>
<dbReference type="HAMAP" id="MF_00083">
    <property type="entry name" value="Pept_tRNA_hydro_bact"/>
    <property type="match status" value="1"/>
</dbReference>
<dbReference type="PANTHER" id="PTHR17224:SF1">
    <property type="entry name" value="PEPTIDYL-TRNA HYDROLASE"/>
    <property type="match status" value="1"/>
</dbReference>
<organism evidence="6">
    <name type="scientific">hydrothermal vent metagenome</name>
    <dbReference type="NCBI Taxonomy" id="652676"/>
    <lineage>
        <taxon>unclassified sequences</taxon>
        <taxon>metagenomes</taxon>
        <taxon>ecological metagenomes</taxon>
    </lineage>
</organism>
<name>A0A3B1CNN2_9ZZZZ</name>
<evidence type="ECO:0000256" key="4">
    <source>
        <dbReference type="ARBA" id="ARBA00022884"/>
    </source>
</evidence>
<evidence type="ECO:0000256" key="2">
    <source>
        <dbReference type="ARBA" id="ARBA00022555"/>
    </source>
</evidence>